<name>A0A367ZI82_9BACT</name>
<comment type="caution">
    <text evidence="1">The sequence shown here is derived from an EMBL/GenBank/DDBJ whole genome shotgun (WGS) entry which is preliminary data.</text>
</comment>
<gene>
    <name evidence="1" type="ORF">OZSIB_2844</name>
</gene>
<dbReference type="AlphaFoldDB" id="A0A367ZI82"/>
<dbReference type="EMBL" id="QOQW01000033">
    <property type="protein sequence ID" value="RCK77786.1"/>
    <property type="molecule type" value="Genomic_DNA"/>
</dbReference>
<reference evidence="1 2" key="1">
    <citation type="submission" date="2018-05" db="EMBL/GenBank/DDBJ databases">
        <title>A metagenomic window into the 2 km-deep terrestrial subsurface aquifer revealed taxonomically and functionally diverse microbial community comprising novel uncultured bacterial lineages.</title>
        <authorList>
            <person name="Kadnikov V.V."/>
            <person name="Mardanov A.V."/>
            <person name="Beletsky A.V."/>
            <person name="Banks D."/>
            <person name="Pimenov N.V."/>
            <person name="Frank Y.A."/>
            <person name="Karnachuk O.V."/>
            <person name="Ravin N.V."/>
        </authorList>
    </citation>
    <scope>NUCLEOTIDE SEQUENCE [LARGE SCALE GENOMIC DNA]</scope>
    <source>
        <strain evidence="1">BY5</strain>
    </source>
</reference>
<dbReference type="Proteomes" id="UP000252355">
    <property type="component" value="Unassembled WGS sequence"/>
</dbReference>
<evidence type="ECO:0000313" key="2">
    <source>
        <dbReference type="Proteomes" id="UP000252355"/>
    </source>
</evidence>
<accession>A0A367ZI82</accession>
<evidence type="ECO:0000313" key="1">
    <source>
        <dbReference type="EMBL" id="RCK77786.1"/>
    </source>
</evidence>
<protein>
    <submittedName>
        <fullName evidence="1">Uncharacterized protein</fullName>
    </submittedName>
</protein>
<sequence length="620" mass="68646">MPRWVWGLALVGWLTAGPWLAAARESIVPRYREGPLTKASLAELLGRVSRFHEQRRAALQAKGQAADKIAQDGVIVACRLILDQGKALAAADLATAGSEAQRRFVELQRLAFSIEADLEDIPEPLLGTIRRGAPAILQPGAYSTIARPVDPRRPLGLEAARREAAWLYYPDGRGPVTVAELAAMNHFEVSRLQPRPGHPGFAPGGMPGFRYRAFLYDLTQRLRQQGKKTKSFDLTRATRVQFLRKIRESGSTPKFESTDRYGVKWKGKWGREVHTDPVAARLMLEVGGPFADLTLPTAPGAVLLVFAPPRDQDPAAIRTFAQFAAVFQRSMFRFDPTPYLLEHPRLVASDGTLLGSGRIDADLAAKEGIPEEYIGAYYALFHELQLSLFDPTVHRLSGAPINGLGAETDRVARGALVFNAWIDNPDIKEDNARVALLPNPATGAWDRVVEYLCDLGCSLGAGGGSAALKYRKGDPSAFGASMLTLTDRQIRFRYRPLFPVKPWQQVTWADGRWMARQIARLTRSHLEDILADSGWPVFVQRLFTEKLLARRNELVEAFQLEEEGFRPIPCDPMLTITVKLADGSTEEVVRAGRLNRASRLVRHLEATHHPEGLANPGRVD</sequence>
<proteinExistence type="predicted"/>
<organism evidence="1 2">
    <name type="scientific">Candidatus Ozemobacter sibiricus</name>
    <dbReference type="NCBI Taxonomy" id="2268124"/>
    <lineage>
        <taxon>Bacteria</taxon>
        <taxon>Candidatus Ozemobacteria</taxon>
        <taxon>Candidatus Ozemobacterales</taxon>
        <taxon>Candidatus Ozemobacteraceae</taxon>
        <taxon>Candidatus Ozemobacter</taxon>
    </lineage>
</organism>